<accession>A0A1J5R7I6</accession>
<evidence type="ECO:0000259" key="2">
    <source>
        <dbReference type="Pfam" id="PF03328"/>
    </source>
</evidence>
<gene>
    <name evidence="3" type="ORF">GALL_301070</name>
</gene>
<feature type="domain" description="HpcH/HpaI aldolase/citrate lyase" evidence="2">
    <location>
        <begin position="64"/>
        <end position="181"/>
    </location>
</feature>
<sequence length="269" mass="30156">MNKMEKNMLDILKKLRGEYGAVSVKAEFEAEGTRTDELLRLIDLARRADLKVGLKIGGCEAVRDLIESKQFGVEYIIAPMVETPYALQKFIDAKNKVYTSEQQEFTEFLFNLETITTFNSLGDMAKVARATGGVQGIVFGRVDFAGSMGLARGAIDASDITDYVVKTAEACKEHDLDLVVGGAVSIDSLAELRRIKACKLSRFETRKVIFAAEALDKVKVTEGLQETVYFELLWLKNKRDFYAEIQMEDASRIDMLEKRWAKIKAGKII</sequence>
<name>A0A1J5R7I6_9ZZZZ</name>
<evidence type="ECO:0000313" key="3">
    <source>
        <dbReference type="EMBL" id="OIQ88015.1"/>
    </source>
</evidence>
<dbReference type="AlphaFoldDB" id="A0A1J5R7I6"/>
<keyword evidence="3" id="KW-0456">Lyase</keyword>
<protein>
    <submittedName>
        <fullName evidence="3">HpcH/HpaI aldolase/citrate lyase family protein</fullName>
    </submittedName>
</protein>
<dbReference type="Pfam" id="PF03328">
    <property type="entry name" value="HpcH_HpaI"/>
    <property type="match status" value="1"/>
</dbReference>
<organism evidence="3">
    <name type="scientific">mine drainage metagenome</name>
    <dbReference type="NCBI Taxonomy" id="410659"/>
    <lineage>
        <taxon>unclassified sequences</taxon>
        <taxon>metagenomes</taxon>
        <taxon>ecological metagenomes</taxon>
    </lineage>
</organism>
<dbReference type="InterPro" id="IPR040442">
    <property type="entry name" value="Pyrv_kinase-like_dom_sf"/>
</dbReference>
<dbReference type="InterPro" id="IPR015813">
    <property type="entry name" value="Pyrv/PenolPyrv_kinase-like_dom"/>
</dbReference>
<dbReference type="GO" id="GO:0016829">
    <property type="term" value="F:lyase activity"/>
    <property type="evidence" value="ECO:0007669"/>
    <property type="project" value="UniProtKB-KW"/>
</dbReference>
<reference evidence="3" key="1">
    <citation type="submission" date="2016-10" db="EMBL/GenBank/DDBJ databases">
        <title>Sequence of Gallionella enrichment culture.</title>
        <authorList>
            <person name="Poehlein A."/>
            <person name="Muehling M."/>
            <person name="Daniel R."/>
        </authorList>
    </citation>
    <scope>NUCLEOTIDE SEQUENCE</scope>
</reference>
<dbReference type="EMBL" id="MLJW01000392">
    <property type="protein sequence ID" value="OIQ88015.1"/>
    <property type="molecule type" value="Genomic_DNA"/>
</dbReference>
<comment type="caution">
    <text evidence="3">The sequence shown here is derived from an EMBL/GenBank/DDBJ whole genome shotgun (WGS) entry which is preliminary data.</text>
</comment>
<dbReference type="InterPro" id="IPR005000">
    <property type="entry name" value="Aldolase/citrate-lyase_domain"/>
</dbReference>
<proteinExistence type="predicted"/>
<keyword evidence="1" id="KW-0479">Metal-binding</keyword>
<dbReference type="SUPFAM" id="SSF51621">
    <property type="entry name" value="Phosphoenolpyruvate/pyruvate domain"/>
    <property type="match status" value="1"/>
</dbReference>
<dbReference type="GO" id="GO:0046872">
    <property type="term" value="F:metal ion binding"/>
    <property type="evidence" value="ECO:0007669"/>
    <property type="project" value="UniProtKB-KW"/>
</dbReference>
<evidence type="ECO:0000256" key="1">
    <source>
        <dbReference type="ARBA" id="ARBA00022723"/>
    </source>
</evidence>
<dbReference type="Gene3D" id="3.20.20.60">
    <property type="entry name" value="Phosphoenolpyruvate-binding domains"/>
    <property type="match status" value="1"/>
</dbReference>